<dbReference type="Pfam" id="PF01522">
    <property type="entry name" value="Polysacc_deac_1"/>
    <property type="match status" value="1"/>
</dbReference>
<dbReference type="NCBIfam" id="TIGR02884">
    <property type="entry name" value="spore_pdaA"/>
    <property type="match status" value="1"/>
</dbReference>
<gene>
    <name evidence="2" type="primary">pdaA</name>
    <name evidence="2" type="ORF">M3N64_08785</name>
</gene>
<evidence type="ECO:0000313" key="2">
    <source>
        <dbReference type="EMBL" id="MCL1632044.1"/>
    </source>
</evidence>
<dbReference type="InterPro" id="IPR011330">
    <property type="entry name" value="Glyco_hydro/deAcase_b/a-brl"/>
</dbReference>
<dbReference type="InterPro" id="IPR050248">
    <property type="entry name" value="Polysacc_deacetylase_ArnD"/>
</dbReference>
<feature type="domain" description="NodB homology" evidence="1">
    <location>
        <begin position="54"/>
        <end position="235"/>
    </location>
</feature>
<keyword evidence="3" id="KW-1185">Reference proteome</keyword>
<proteinExistence type="predicted"/>
<evidence type="ECO:0000313" key="3">
    <source>
        <dbReference type="Proteomes" id="UP001203004"/>
    </source>
</evidence>
<dbReference type="PANTHER" id="PTHR10587:SF78">
    <property type="entry name" value="PEPTIDOGLYCAN-N-ACETYLMURAMIC ACID DEACETYLASE PDAA"/>
    <property type="match status" value="1"/>
</dbReference>
<reference evidence="2 3" key="1">
    <citation type="submission" date="2022-05" db="EMBL/GenBank/DDBJ databases">
        <title>Sporolactobacillus sp nov CPB3-1, isolated from tree bark (Mangifera indica L.).</title>
        <authorList>
            <person name="Phuengjayaem S."/>
            <person name="Tanasupawat S."/>
        </authorList>
    </citation>
    <scope>NUCLEOTIDE SEQUENCE [LARGE SCALE GENOMIC DNA]</scope>
    <source>
        <strain evidence="2 3">CPB3-1</strain>
    </source>
</reference>
<dbReference type="Gene3D" id="3.20.20.370">
    <property type="entry name" value="Glycoside hydrolase/deacetylase"/>
    <property type="match status" value="1"/>
</dbReference>
<dbReference type="EMBL" id="JAMAST010000009">
    <property type="protein sequence ID" value="MCL1632044.1"/>
    <property type="molecule type" value="Genomic_DNA"/>
</dbReference>
<evidence type="ECO:0000259" key="1">
    <source>
        <dbReference type="PROSITE" id="PS51677"/>
    </source>
</evidence>
<dbReference type="SUPFAM" id="SSF88713">
    <property type="entry name" value="Glycoside hydrolase/deacetylase"/>
    <property type="match status" value="1"/>
</dbReference>
<dbReference type="RefSeq" id="WP_249101404.1">
    <property type="nucleotide sequence ID" value="NZ_JAMAST010000009.1"/>
</dbReference>
<comment type="caution">
    <text evidence="2">The sequence shown here is derived from an EMBL/GenBank/DDBJ whole genome shotgun (WGS) entry which is preliminary data.</text>
</comment>
<accession>A0ABT0MCP1</accession>
<dbReference type="InterPro" id="IPR014235">
    <property type="entry name" value="Spore_PdaA"/>
</dbReference>
<protein>
    <submittedName>
        <fullName evidence="2">Delta-lactam-biosynthetic de-N-acetylase</fullName>
    </submittedName>
</protein>
<dbReference type="Proteomes" id="UP001203004">
    <property type="component" value="Unassembled WGS sequence"/>
</dbReference>
<dbReference type="PROSITE" id="PS51677">
    <property type="entry name" value="NODB"/>
    <property type="match status" value="1"/>
</dbReference>
<name>A0ABT0MCP1_9BACL</name>
<dbReference type="InterPro" id="IPR002509">
    <property type="entry name" value="NODB_dom"/>
</dbReference>
<sequence length="251" mass="29333">MVAVCGLFVQPFSVYGKDWYFKPAKHNQPATTEPEYEALLKKYDGVYIGDTSKKELFLTFDNGYEAGYTAKMLDTLKKEKVPAAFFITGHYISDQPELVKRMVREGHIVGNHSWSHPDLSKISDEKYRRELEKLKNRYMKLTGERQMNYLRPPRGTFSERSLKLGHEEGYVDVFWSAAYRDWVRDDQHGADYAYDHIMKRVHPGAVILLHTVSKDNAEALPRVIRDLKKQGYRFRSLDDLMAERKLPSKFR</sequence>
<dbReference type="PANTHER" id="PTHR10587">
    <property type="entry name" value="GLYCOSYL TRANSFERASE-RELATED"/>
    <property type="match status" value="1"/>
</dbReference>
<dbReference type="CDD" id="cd10948">
    <property type="entry name" value="CE4_BsPdaA_like"/>
    <property type="match status" value="1"/>
</dbReference>
<organism evidence="2 3">
    <name type="scientific">Sporolactobacillus mangiferae</name>
    <dbReference type="NCBI Taxonomy" id="2940498"/>
    <lineage>
        <taxon>Bacteria</taxon>
        <taxon>Bacillati</taxon>
        <taxon>Bacillota</taxon>
        <taxon>Bacilli</taxon>
        <taxon>Bacillales</taxon>
        <taxon>Sporolactobacillaceae</taxon>
        <taxon>Sporolactobacillus</taxon>
    </lineage>
</organism>